<dbReference type="GeneID" id="23462311"/>
<reference evidence="2 3" key="1">
    <citation type="journal article" date="2015" name="Parasitol. Res.">
        <title>Viruses in close associations with free-living amoebae.</title>
        <authorList>
            <person name="Scheid P."/>
        </authorList>
    </citation>
    <scope>NUCLEOTIDE SEQUENCE [LARGE SCALE GENOMIC DNA]</scope>
    <source>
        <strain evidence="2">KlaHel</strain>
    </source>
</reference>
<dbReference type="KEGG" id="vg:23462311"/>
<protein>
    <submittedName>
        <fullName evidence="2">Uncharacterized protein</fullName>
    </submittedName>
</protein>
<evidence type="ECO:0000256" key="1">
    <source>
        <dbReference type="SAM" id="Phobius"/>
    </source>
</evidence>
<keyword evidence="1" id="KW-0472">Membrane</keyword>
<feature type="transmembrane region" description="Helical" evidence="1">
    <location>
        <begin position="6"/>
        <end position="28"/>
    </location>
</feature>
<dbReference type="EMBL" id="KP136319">
    <property type="protein sequence ID" value="AJF97394.1"/>
    <property type="molecule type" value="Genomic_DNA"/>
</dbReference>
<keyword evidence="1" id="KW-1133">Transmembrane helix</keyword>
<evidence type="ECO:0000313" key="2">
    <source>
        <dbReference type="EMBL" id="AJF97394.1"/>
    </source>
</evidence>
<feature type="transmembrane region" description="Helical" evidence="1">
    <location>
        <begin position="35"/>
        <end position="54"/>
    </location>
</feature>
<sequence>MAELFAYIGATGYGLAGGTLAGTTAALLRRFIPYRYSLPIVVAIPCVGAAKTIYDLKRRPHYAYPDQDSLDSVHATILGILVGGYAVSCLGVLKVSSAWRRSLWLARRSYAATARDARRQQLTSTRPRQ</sequence>
<keyword evidence="1" id="KW-0812">Transmembrane</keyword>
<feature type="transmembrane region" description="Helical" evidence="1">
    <location>
        <begin position="74"/>
        <end position="93"/>
    </location>
</feature>
<organism evidence="2 3">
    <name type="scientific">Pandoravirus inopinatum</name>
    <dbReference type="NCBI Taxonomy" id="1605721"/>
    <lineage>
        <taxon>Viruses</taxon>
        <taxon>Pandoravirus</taxon>
    </lineage>
</organism>
<proteinExistence type="predicted"/>
<evidence type="ECO:0000313" key="3">
    <source>
        <dbReference type="Proteomes" id="UP000202511"/>
    </source>
</evidence>
<dbReference type="Proteomes" id="UP000202511">
    <property type="component" value="Segment"/>
</dbReference>
<name>A0A0B5J1K8_9VIRU</name>
<dbReference type="RefSeq" id="YP_009119629.1">
    <property type="nucleotide sequence ID" value="NC_026440.1"/>
</dbReference>
<accession>A0A0B5J1K8</accession>